<evidence type="ECO:0000313" key="2">
    <source>
        <dbReference type="Proteomes" id="UP000664781"/>
    </source>
</evidence>
<dbReference type="EMBL" id="JAFMOF010000002">
    <property type="protein sequence ID" value="MBO0654247.1"/>
    <property type="molecule type" value="Genomic_DNA"/>
</dbReference>
<reference evidence="1" key="1">
    <citation type="submission" date="2021-03" db="EMBL/GenBank/DDBJ databases">
        <title>Streptomyces strains.</title>
        <authorList>
            <person name="Lund M.B."/>
            <person name="Toerring T."/>
        </authorList>
    </citation>
    <scope>NUCLEOTIDE SEQUENCE</scope>
    <source>
        <strain evidence="1">JCM 4242</strain>
    </source>
</reference>
<dbReference type="AlphaFoldDB" id="A0A939FQM5"/>
<accession>A0A939FQM5</accession>
<dbReference type="RefSeq" id="WP_086566961.1">
    <property type="nucleotide sequence ID" value="NZ_JAFMOF010000002.1"/>
</dbReference>
<dbReference type="Proteomes" id="UP000664781">
    <property type="component" value="Unassembled WGS sequence"/>
</dbReference>
<evidence type="ECO:0000313" key="1">
    <source>
        <dbReference type="EMBL" id="MBO0654247.1"/>
    </source>
</evidence>
<protein>
    <submittedName>
        <fullName evidence="1">Uncharacterized protein</fullName>
    </submittedName>
</protein>
<keyword evidence="2" id="KW-1185">Reference proteome</keyword>
<name>A0A939FQM5_9ACTN</name>
<sequence>MHITLTEHARCLYDDAYQPVPGCGRAHHERNFVEELTFADADAILAMLRGLGPHVVEGRLPVWIRNLAYRLLLLQRPDEPALMREAADSLHLHGPDWDEIAAELRLRADALEAGALESAA</sequence>
<gene>
    <name evidence="1" type="ORF">J1792_16140</name>
</gene>
<comment type="caution">
    <text evidence="1">The sequence shown here is derived from an EMBL/GenBank/DDBJ whole genome shotgun (WGS) entry which is preliminary data.</text>
</comment>
<proteinExistence type="predicted"/>
<organism evidence="1 2">
    <name type="scientific">Streptomyces triculaminicus</name>
    <dbReference type="NCBI Taxonomy" id="2816232"/>
    <lineage>
        <taxon>Bacteria</taxon>
        <taxon>Bacillati</taxon>
        <taxon>Actinomycetota</taxon>
        <taxon>Actinomycetes</taxon>
        <taxon>Kitasatosporales</taxon>
        <taxon>Streptomycetaceae</taxon>
        <taxon>Streptomyces</taxon>
    </lineage>
</organism>